<dbReference type="GO" id="GO:0031012">
    <property type="term" value="C:extracellular matrix"/>
    <property type="evidence" value="ECO:0007669"/>
    <property type="project" value="TreeGrafter"/>
</dbReference>
<dbReference type="GO" id="GO:0061343">
    <property type="term" value="P:cell adhesion involved in heart morphogenesis"/>
    <property type="evidence" value="ECO:0007669"/>
    <property type="project" value="TreeGrafter"/>
</dbReference>
<organism evidence="1 2">
    <name type="scientific">Zosterops borbonicus</name>
    <dbReference type="NCBI Taxonomy" id="364589"/>
    <lineage>
        <taxon>Eukaryota</taxon>
        <taxon>Metazoa</taxon>
        <taxon>Chordata</taxon>
        <taxon>Craniata</taxon>
        <taxon>Vertebrata</taxon>
        <taxon>Euteleostomi</taxon>
        <taxon>Archelosauria</taxon>
        <taxon>Archosauria</taxon>
        <taxon>Dinosauria</taxon>
        <taxon>Saurischia</taxon>
        <taxon>Theropoda</taxon>
        <taxon>Coelurosauria</taxon>
        <taxon>Aves</taxon>
        <taxon>Neognathae</taxon>
        <taxon>Neoaves</taxon>
        <taxon>Telluraves</taxon>
        <taxon>Australaves</taxon>
        <taxon>Passeriformes</taxon>
        <taxon>Sylvioidea</taxon>
        <taxon>Zosteropidae</taxon>
        <taxon>Zosterops</taxon>
    </lineage>
</organism>
<gene>
    <name evidence="1" type="ORF">HGM15179_000797</name>
</gene>
<evidence type="ECO:0000313" key="1">
    <source>
        <dbReference type="EMBL" id="TRZ26185.1"/>
    </source>
</evidence>
<comment type="caution">
    <text evidence="1">The sequence shown here is derived from an EMBL/GenBank/DDBJ whole genome shotgun (WGS) entry which is preliminary data.</text>
</comment>
<proteinExistence type="predicted"/>
<dbReference type="Proteomes" id="UP000796761">
    <property type="component" value="Unassembled WGS sequence"/>
</dbReference>
<reference evidence="1" key="1">
    <citation type="submission" date="2019-04" db="EMBL/GenBank/DDBJ databases">
        <title>Genome assembly of Zosterops borbonicus 15179.</title>
        <authorList>
            <person name="Leroy T."/>
            <person name="Anselmetti Y."/>
            <person name="Tilak M.-K."/>
            <person name="Nabholz B."/>
        </authorList>
    </citation>
    <scope>NUCLEOTIDE SEQUENCE</scope>
    <source>
        <strain evidence="1">HGM_15179</strain>
        <tissue evidence="1">Muscle</tissue>
    </source>
</reference>
<dbReference type="GO" id="GO:0007508">
    <property type="term" value="P:larval heart development"/>
    <property type="evidence" value="ECO:0007669"/>
    <property type="project" value="TreeGrafter"/>
</dbReference>
<keyword evidence="2" id="KW-1185">Reference proteome</keyword>
<sequence>MSCSWRHLQTLVLLRNFNHPDICRKSSPVSCRQSRKLSEYMEKNFLSWVDSPTSVDTILDVMIINVNELIRDIKTEGSLGCSDHALVESEILRDMDLVRNKVRHLNCRKANSQLSKEIVNSPLEDCPQGQGSVTELADL</sequence>
<accession>A0A8K1GZN1</accession>
<dbReference type="PANTHER" id="PTHR33395:SF22">
    <property type="entry name" value="REVERSE TRANSCRIPTASE DOMAIN-CONTAINING PROTEIN"/>
    <property type="match status" value="1"/>
</dbReference>
<protein>
    <submittedName>
        <fullName evidence="1">Uncharacterized protein</fullName>
    </submittedName>
</protein>
<dbReference type="AlphaFoldDB" id="A0A8K1GZN1"/>
<dbReference type="OrthoDB" id="6152807at2759"/>
<dbReference type="EMBL" id="SWJQ01000015">
    <property type="protein sequence ID" value="TRZ26185.1"/>
    <property type="molecule type" value="Genomic_DNA"/>
</dbReference>
<name>A0A8K1GZN1_9PASS</name>
<evidence type="ECO:0000313" key="2">
    <source>
        <dbReference type="Proteomes" id="UP000796761"/>
    </source>
</evidence>
<dbReference type="PANTHER" id="PTHR33395">
    <property type="entry name" value="TRANSCRIPTASE, PUTATIVE-RELATED-RELATED"/>
    <property type="match status" value="1"/>
</dbReference>